<evidence type="ECO:0000313" key="2">
    <source>
        <dbReference type="EMBL" id="SFT94462.1"/>
    </source>
</evidence>
<feature type="signal peptide" evidence="1">
    <location>
        <begin position="1"/>
        <end position="19"/>
    </location>
</feature>
<organism evidence="2 3">
    <name type="scientific">Sedimentitalea nanhaiensis</name>
    <dbReference type="NCBI Taxonomy" id="999627"/>
    <lineage>
        <taxon>Bacteria</taxon>
        <taxon>Pseudomonadati</taxon>
        <taxon>Pseudomonadota</taxon>
        <taxon>Alphaproteobacteria</taxon>
        <taxon>Rhodobacterales</taxon>
        <taxon>Paracoccaceae</taxon>
        <taxon>Sedimentitalea</taxon>
    </lineage>
</organism>
<dbReference type="RefSeq" id="WP_027263974.1">
    <property type="nucleotide sequence ID" value="NZ_FPAW01000014.1"/>
</dbReference>
<protein>
    <recommendedName>
        <fullName evidence="4">Chalcone isomerase-like</fullName>
    </recommendedName>
</protein>
<feature type="chain" id="PRO_5010257028" description="Chalcone isomerase-like" evidence="1">
    <location>
        <begin position="20"/>
        <end position="164"/>
    </location>
</feature>
<dbReference type="Proteomes" id="UP000182466">
    <property type="component" value="Unassembled WGS sequence"/>
</dbReference>
<dbReference type="STRING" id="999627.SAMN05216236_11465"/>
<dbReference type="EMBL" id="FPAW01000014">
    <property type="protein sequence ID" value="SFT94462.1"/>
    <property type="molecule type" value="Genomic_DNA"/>
</dbReference>
<name>A0A1I7C4Y1_9RHOB</name>
<dbReference type="AlphaFoldDB" id="A0A1I7C4Y1"/>
<dbReference type="eggNOG" id="COG3572">
    <property type="taxonomic scope" value="Bacteria"/>
</dbReference>
<sequence>MPRALLALVLLALPTLPLASTVKSILPESQLRGTATLRFAGFPLYEARLFTRSGAPLDWSDDFALELTYLRNLTEYELVKGTLREFERTGGALPLRTHLERCYNDVSKGDRYVAVSQGPDKVGFWLNGTNTCTLSHPQIKTRFMEIFLGDNTRSRSFTRRLRGE</sequence>
<reference evidence="2 3" key="1">
    <citation type="submission" date="2016-10" db="EMBL/GenBank/DDBJ databases">
        <authorList>
            <person name="de Groot N.N."/>
        </authorList>
    </citation>
    <scope>NUCLEOTIDE SEQUENCE [LARGE SCALE GENOMIC DNA]</scope>
    <source>
        <strain evidence="2 3">CGMCC 1.10959</strain>
    </source>
</reference>
<dbReference type="OrthoDB" id="8527419at2"/>
<gene>
    <name evidence="2" type="ORF">SAMN05216236_11465</name>
</gene>
<evidence type="ECO:0000313" key="3">
    <source>
        <dbReference type="Proteomes" id="UP000182466"/>
    </source>
</evidence>
<keyword evidence="1" id="KW-0732">Signal</keyword>
<proteinExistence type="predicted"/>
<evidence type="ECO:0008006" key="4">
    <source>
        <dbReference type="Google" id="ProtNLM"/>
    </source>
</evidence>
<keyword evidence="3" id="KW-1185">Reference proteome</keyword>
<evidence type="ECO:0000256" key="1">
    <source>
        <dbReference type="SAM" id="SignalP"/>
    </source>
</evidence>
<accession>A0A1I7C4Y1</accession>